<gene>
    <name evidence="2" type="ORF">FHX34_10663</name>
</gene>
<reference evidence="2 3" key="1">
    <citation type="submission" date="2019-06" db="EMBL/GenBank/DDBJ databases">
        <title>Sequencing the genomes of 1000 actinobacteria strains.</title>
        <authorList>
            <person name="Klenk H.-P."/>
        </authorList>
    </citation>
    <scope>NUCLEOTIDE SEQUENCE [LARGE SCALE GENOMIC DNA]</scope>
    <source>
        <strain evidence="2 3">DSM 43866</strain>
    </source>
</reference>
<dbReference type="EMBL" id="VIWY01000006">
    <property type="protein sequence ID" value="TWG11333.1"/>
    <property type="molecule type" value="Genomic_DNA"/>
</dbReference>
<keyword evidence="3" id="KW-1185">Reference proteome</keyword>
<dbReference type="AlphaFoldDB" id="A0A561VI88"/>
<feature type="signal peptide" evidence="1">
    <location>
        <begin position="1"/>
        <end position="18"/>
    </location>
</feature>
<organism evidence="2 3">
    <name type="scientific">Actinoplanes teichomyceticus</name>
    <dbReference type="NCBI Taxonomy" id="1867"/>
    <lineage>
        <taxon>Bacteria</taxon>
        <taxon>Bacillati</taxon>
        <taxon>Actinomycetota</taxon>
        <taxon>Actinomycetes</taxon>
        <taxon>Micromonosporales</taxon>
        <taxon>Micromonosporaceae</taxon>
        <taxon>Actinoplanes</taxon>
    </lineage>
</organism>
<evidence type="ECO:0000256" key="1">
    <source>
        <dbReference type="SAM" id="SignalP"/>
    </source>
</evidence>
<evidence type="ECO:0008006" key="4">
    <source>
        <dbReference type="Google" id="ProtNLM"/>
    </source>
</evidence>
<proteinExistence type="predicted"/>
<sequence>MDALVIFFCVLLAVRAAAQLALTRPARPPQPPPAVDPCLAALLGMPPAPEPDQVLFARLASGEISKREYRDAMAELAARDARRRRD</sequence>
<comment type="caution">
    <text evidence="2">The sequence shown here is derived from an EMBL/GenBank/DDBJ whole genome shotgun (WGS) entry which is preliminary data.</text>
</comment>
<feature type="chain" id="PRO_5021725993" description="Oligomerization/nucleic acid binding protein" evidence="1">
    <location>
        <begin position="19"/>
        <end position="86"/>
    </location>
</feature>
<protein>
    <recommendedName>
        <fullName evidence="4">Oligomerization/nucleic acid binding protein</fullName>
    </recommendedName>
</protein>
<evidence type="ECO:0000313" key="2">
    <source>
        <dbReference type="EMBL" id="TWG11333.1"/>
    </source>
</evidence>
<keyword evidence="1" id="KW-0732">Signal</keyword>
<name>A0A561VI88_ACTTI</name>
<dbReference type="Proteomes" id="UP000320239">
    <property type="component" value="Unassembled WGS sequence"/>
</dbReference>
<dbReference type="RefSeq" id="WP_122978272.1">
    <property type="nucleotide sequence ID" value="NZ_BOMX01000149.1"/>
</dbReference>
<evidence type="ECO:0000313" key="3">
    <source>
        <dbReference type="Proteomes" id="UP000320239"/>
    </source>
</evidence>
<accession>A0A561VI88</accession>